<name>A0A9P8UZJ2_9PEZI</name>
<evidence type="ECO:0000256" key="1">
    <source>
        <dbReference type="SAM" id="MobiDB-lite"/>
    </source>
</evidence>
<dbReference type="PANTHER" id="PTHR12722:SF0">
    <property type="entry name" value="PROTEIN FAM50A"/>
    <property type="match status" value="1"/>
</dbReference>
<evidence type="ECO:0000313" key="4">
    <source>
        <dbReference type="Proteomes" id="UP000758603"/>
    </source>
</evidence>
<dbReference type="GeneID" id="70135396"/>
<reference evidence="3" key="1">
    <citation type="journal article" date="2021" name="Nat. Commun.">
        <title>Genetic determinants of endophytism in the Arabidopsis root mycobiome.</title>
        <authorList>
            <person name="Mesny F."/>
            <person name="Miyauchi S."/>
            <person name="Thiergart T."/>
            <person name="Pickel B."/>
            <person name="Atanasova L."/>
            <person name="Karlsson M."/>
            <person name="Huettel B."/>
            <person name="Barry K.W."/>
            <person name="Haridas S."/>
            <person name="Chen C."/>
            <person name="Bauer D."/>
            <person name="Andreopoulos W."/>
            <person name="Pangilinan J."/>
            <person name="LaButti K."/>
            <person name="Riley R."/>
            <person name="Lipzen A."/>
            <person name="Clum A."/>
            <person name="Drula E."/>
            <person name="Henrissat B."/>
            <person name="Kohler A."/>
            <person name="Grigoriev I.V."/>
            <person name="Martin F.M."/>
            <person name="Hacquard S."/>
        </authorList>
    </citation>
    <scope>NUCLEOTIDE SEQUENCE</scope>
    <source>
        <strain evidence="3">MPI-SDFR-AT-0073</strain>
    </source>
</reference>
<feature type="region of interest" description="Disordered" evidence="1">
    <location>
        <begin position="1"/>
        <end position="135"/>
    </location>
</feature>
<feature type="domain" description="FAM50A/XAP5 C-terminal" evidence="2">
    <location>
        <begin position="172"/>
        <end position="343"/>
    </location>
</feature>
<dbReference type="InterPro" id="IPR007005">
    <property type="entry name" value="XAP5"/>
</dbReference>
<dbReference type="Pfam" id="PF04921">
    <property type="entry name" value="XAP5"/>
    <property type="match status" value="1"/>
</dbReference>
<dbReference type="GO" id="GO:0005634">
    <property type="term" value="C:nucleus"/>
    <property type="evidence" value="ECO:0007669"/>
    <property type="project" value="InterPro"/>
</dbReference>
<protein>
    <submittedName>
        <fullName evidence="3">XAP5, circadian clock regulator-domain-containing protein</fullName>
    </submittedName>
</protein>
<feature type="compositionally biased region" description="Polar residues" evidence="1">
    <location>
        <begin position="119"/>
        <end position="135"/>
    </location>
</feature>
<dbReference type="EMBL" id="JAGPXC010000001">
    <property type="protein sequence ID" value="KAH6660990.1"/>
    <property type="molecule type" value="Genomic_DNA"/>
</dbReference>
<feature type="compositionally biased region" description="Basic residues" evidence="1">
    <location>
        <begin position="85"/>
        <end position="96"/>
    </location>
</feature>
<gene>
    <name evidence="3" type="ORF">BKA67DRAFT_654138</name>
</gene>
<dbReference type="Proteomes" id="UP000758603">
    <property type="component" value="Unassembled WGS sequence"/>
</dbReference>
<sequence>MATPTPTPTTNESRFKAQNQTTQERISTNTVGLVTHADFRKRRAEVLEAQEREAHEREATGTPVDRSLTSTPDPAATKPDSSAVKFKKREKKRKVAKLSFDDDEADQGTGEDTEDGAATATNEPPKSKFKANSSVSVVPRAMTKAALRREAAEREVLRKEFLERQEAVKTSEIAIPFVFYDGSNIPGGTVRVKKGDFIWIFLDKSRKVGADLGVGDKANARREWARVGVDDLMMVRGNMIIPHHYEFLYFIMNKTTGPNDKRLFDYTNEAPPKPSEVLPHDPLSTAASRAAKAAEEMSKLEGASDDPTFTKVVDRRWYERNKHIYPASMWQEFDPEKDYTQEVRRDLGGNTFFYS</sequence>
<dbReference type="InterPro" id="IPR048337">
    <property type="entry name" value="FAM50A/XAP5_C"/>
</dbReference>
<accession>A0A9P8UZJ2</accession>
<feature type="compositionally biased region" description="Basic and acidic residues" evidence="1">
    <location>
        <begin position="44"/>
        <end position="59"/>
    </location>
</feature>
<dbReference type="PANTHER" id="PTHR12722">
    <property type="entry name" value="XAP-5 PROTEIN-RELATED"/>
    <property type="match status" value="1"/>
</dbReference>
<evidence type="ECO:0000259" key="2">
    <source>
        <dbReference type="Pfam" id="PF04921"/>
    </source>
</evidence>
<organism evidence="3 4">
    <name type="scientific">Truncatella angustata</name>
    <dbReference type="NCBI Taxonomy" id="152316"/>
    <lineage>
        <taxon>Eukaryota</taxon>
        <taxon>Fungi</taxon>
        <taxon>Dikarya</taxon>
        <taxon>Ascomycota</taxon>
        <taxon>Pezizomycotina</taxon>
        <taxon>Sordariomycetes</taxon>
        <taxon>Xylariomycetidae</taxon>
        <taxon>Amphisphaeriales</taxon>
        <taxon>Sporocadaceae</taxon>
        <taxon>Truncatella</taxon>
    </lineage>
</organism>
<keyword evidence="4" id="KW-1185">Reference proteome</keyword>
<evidence type="ECO:0000313" key="3">
    <source>
        <dbReference type="EMBL" id="KAH6660990.1"/>
    </source>
</evidence>
<comment type="caution">
    <text evidence="3">The sequence shown here is derived from an EMBL/GenBank/DDBJ whole genome shotgun (WGS) entry which is preliminary data.</text>
</comment>
<proteinExistence type="predicted"/>
<dbReference type="GO" id="GO:0006325">
    <property type="term" value="P:chromatin organization"/>
    <property type="evidence" value="ECO:0007669"/>
    <property type="project" value="TreeGrafter"/>
</dbReference>
<dbReference type="OrthoDB" id="1562195at2759"/>
<dbReference type="AlphaFoldDB" id="A0A9P8UZJ2"/>
<feature type="compositionally biased region" description="Polar residues" evidence="1">
    <location>
        <begin position="8"/>
        <end position="32"/>
    </location>
</feature>
<feature type="compositionally biased region" description="Acidic residues" evidence="1">
    <location>
        <begin position="101"/>
        <end position="115"/>
    </location>
</feature>
<dbReference type="RefSeq" id="XP_045965121.1">
    <property type="nucleotide sequence ID" value="XM_046106505.1"/>
</dbReference>